<dbReference type="HOGENOM" id="CLU_2554175_0_0_9"/>
<evidence type="ECO:0000313" key="2">
    <source>
        <dbReference type="Proteomes" id="UP000010119"/>
    </source>
</evidence>
<dbReference type="STRING" id="525367.HMPREF0556_10823"/>
<name>D7UX62_LISGR</name>
<sequence length="82" mass="8803">MKKMETEGFTLSEEERLILFDEEKAKAAGEEIATQISTTAGKAGEVIGDLSKIAIYGSALVVKSAAKTSSSFVEGFKKGWKK</sequence>
<protein>
    <submittedName>
        <fullName evidence="1">Uncharacterized protein</fullName>
    </submittedName>
</protein>
<evidence type="ECO:0000313" key="1">
    <source>
        <dbReference type="EMBL" id="EFI84270.1"/>
    </source>
</evidence>
<proteinExistence type="predicted"/>
<dbReference type="EMBL" id="ACCR02000003">
    <property type="protein sequence ID" value="EFI84270.1"/>
    <property type="molecule type" value="Genomic_DNA"/>
</dbReference>
<keyword evidence="2" id="KW-1185">Reference proteome</keyword>
<dbReference type="Proteomes" id="UP000010119">
    <property type="component" value="Unassembled WGS sequence"/>
</dbReference>
<dbReference type="AlphaFoldDB" id="D7UX62"/>
<accession>D7UX62</accession>
<gene>
    <name evidence="1" type="ORF">HMPREF0556_10823</name>
</gene>
<reference evidence="1" key="1">
    <citation type="submission" date="2010-06" db="EMBL/GenBank/DDBJ databases">
        <authorList>
            <person name="Muzny D."/>
            <person name="Qin X."/>
            <person name="Buhay C."/>
            <person name="Dugan-Rocha S."/>
            <person name="Ding Y."/>
            <person name="Chen G."/>
            <person name="Hawes A."/>
            <person name="Holder M."/>
            <person name="Jhangiani S."/>
            <person name="Johnson A."/>
            <person name="Khan Z."/>
            <person name="Li Z."/>
            <person name="Liu W."/>
            <person name="Liu X."/>
            <person name="Perez L."/>
            <person name="Shen H."/>
            <person name="Wang Q."/>
            <person name="Watt J."/>
            <person name="Xi L."/>
            <person name="Xin Y."/>
            <person name="Zhou J."/>
            <person name="Deng J."/>
            <person name="Jiang H."/>
            <person name="Liu Y."/>
            <person name="Qu J."/>
            <person name="Song X.-Z."/>
            <person name="Zhang L."/>
            <person name="Villasana D."/>
            <person name="Johnson A."/>
            <person name="Liu J."/>
            <person name="Liyanage D."/>
            <person name="Lorensuhewa L."/>
            <person name="Robinson T."/>
            <person name="Song A."/>
            <person name="Song B.-B."/>
            <person name="Dinh H."/>
            <person name="Thornton R."/>
            <person name="Coyle M."/>
            <person name="Francisco L."/>
            <person name="Jackson L."/>
            <person name="Javaid M."/>
            <person name="Korchina V."/>
            <person name="Kovar C."/>
            <person name="Mata R."/>
            <person name="Mathew T."/>
            <person name="Ngo R."/>
            <person name="Nguyen L."/>
            <person name="Nguyen N."/>
            <person name="Okwuonu G."/>
            <person name="Ongeri F."/>
            <person name="Pham C."/>
            <person name="Simmons D."/>
            <person name="Wilczek-Boney K."/>
            <person name="Hale W."/>
            <person name="Jakkamsetti A."/>
            <person name="Pham P."/>
            <person name="Ruth R."/>
            <person name="San Lucas F."/>
            <person name="Warren J."/>
            <person name="Zhang J."/>
            <person name="Zhao Z."/>
            <person name="Zhou C."/>
            <person name="Zhu D."/>
            <person name="Lee S."/>
            <person name="Bess C."/>
            <person name="Blankenburg K."/>
            <person name="Forbes L."/>
            <person name="Fu Q."/>
            <person name="Gubbala S."/>
            <person name="Hirani K."/>
            <person name="Jayaseelan J.C."/>
            <person name="Lara F."/>
            <person name="Munidasa M."/>
            <person name="Palculict T."/>
            <person name="Patil S."/>
            <person name="Pu L.-L."/>
            <person name="Saada N."/>
            <person name="Tang L."/>
            <person name="Weissenberger G."/>
            <person name="Zhu Y."/>
            <person name="Hemphill L."/>
            <person name="Shang Y."/>
            <person name="Youmans B."/>
            <person name="Ayvaz T."/>
            <person name="Ross M."/>
            <person name="Santibanez J."/>
            <person name="Aqrawi P."/>
            <person name="Gross S."/>
            <person name="Joshi V."/>
            <person name="Fowler G."/>
            <person name="Nazareth L."/>
            <person name="Reid J."/>
            <person name="Worley K."/>
            <person name="Petrosino J."/>
            <person name="Highlander S."/>
            <person name="Gibbs R."/>
        </authorList>
    </citation>
    <scope>NUCLEOTIDE SEQUENCE [LARGE SCALE GENOMIC DNA]</scope>
    <source>
        <strain evidence="1">DSM 20601</strain>
    </source>
</reference>
<organism evidence="1 2">
    <name type="scientific">Listeria grayi DSM 20601</name>
    <dbReference type="NCBI Taxonomy" id="525367"/>
    <lineage>
        <taxon>Bacteria</taxon>
        <taxon>Bacillati</taxon>
        <taxon>Bacillota</taxon>
        <taxon>Bacilli</taxon>
        <taxon>Bacillales</taxon>
        <taxon>Listeriaceae</taxon>
        <taxon>Listeria</taxon>
    </lineage>
</organism>
<comment type="caution">
    <text evidence="1">The sequence shown here is derived from an EMBL/GenBank/DDBJ whole genome shotgun (WGS) entry which is preliminary data.</text>
</comment>